<dbReference type="GO" id="GO:0000166">
    <property type="term" value="F:nucleotide binding"/>
    <property type="evidence" value="ECO:0007669"/>
    <property type="project" value="InterPro"/>
</dbReference>
<dbReference type="eggNOG" id="arCOG01016">
    <property type="taxonomic scope" value="Archaea"/>
</dbReference>
<proteinExistence type="inferred from homology"/>
<dbReference type="EC" id="2.7.7.6" evidence="1"/>
<dbReference type="KEGG" id="ppac:PAP_03520"/>
<evidence type="ECO:0000256" key="1">
    <source>
        <dbReference type="HAMAP-Rule" id="MF_00864"/>
    </source>
</evidence>
<evidence type="ECO:0000313" key="2">
    <source>
        <dbReference type="EMBL" id="AIF69124.1"/>
    </source>
</evidence>
<dbReference type="HOGENOM" id="CLU_165892_1_0_2"/>
<dbReference type="NCBIfam" id="NF011551">
    <property type="entry name" value="PRK14981.1-3"/>
    <property type="match status" value="1"/>
</dbReference>
<dbReference type="GO" id="GO:0005737">
    <property type="term" value="C:cytoplasm"/>
    <property type="evidence" value="ECO:0007669"/>
    <property type="project" value="UniProtKB-SubCell"/>
</dbReference>
<dbReference type="InterPro" id="IPR005574">
    <property type="entry name" value="Rpb4/RPC9"/>
</dbReference>
<keyword evidence="1" id="KW-0808">Transferase</keyword>
<gene>
    <name evidence="1" type="primary">rpo4</name>
    <name evidence="1" type="synonym">rpoF</name>
    <name evidence="2" type="ORF">PAP_03520</name>
</gene>
<comment type="similarity">
    <text evidence="1">Belongs to the eukaryotic RPB4 RNA polymerase subunit family.</text>
</comment>
<name>A0A075LS68_9EURY</name>
<keyword evidence="3" id="KW-1185">Reference proteome</keyword>
<dbReference type="PANTHER" id="PTHR39646:SF1">
    <property type="entry name" value="DNA-DIRECTED RNA POLYMERASE SUBUNIT RPO4"/>
    <property type="match status" value="1"/>
</dbReference>
<dbReference type="InterPro" id="IPR010997">
    <property type="entry name" value="HRDC-like_sf"/>
</dbReference>
<dbReference type="GO" id="GO:0003899">
    <property type="term" value="F:DNA-directed RNA polymerase activity"/>
    <property type="evidence" value="ECO:0007669"/>
    <property type="project" value="UniProtKB-UniRule"/>
</dbReference>
<reference evidence="2 3" key="2">
    <citation type="journal article" date="2015" name="Genome Announc.">
        <title>Complete Genome Sequence of Hyperthermophilic Piezophilic Archaeon Palaeococcus pacificus DY20341T, Isolated from Deep-Sea Hydrothermal Sediments.</title>
        <authorList>
            <person name="Zeng X."/>
            <person name="Jebbar M."/>
            <person name="Shao Z."/>
        </authorList>
    </citation>
    <scope>NUCLEOTIDE SEQUENCE [LARGE SCALE GENOMIC DNA]</scope>
    <source>
        <strain evidence="2 3">DY20341</strain>
    </source>
</reference>
<dbReference type="OrthoDB" id="25158at2157"/>
<dbReference type="Pfam" id="PF03874">
    <property type="entry name" value="RNA_pol_Rpb4"/>
    <property type="match status" value="1"/>
</dbReference>
<comment type="catalytic activity">
    <reaction evidence="1">
        <text>RNA(n) + a ribonucleoside 5'-triphosphate = RNA(n+1) + diphosphate</text>
        <dbReference type="Rhea" id="RHEA:21248"/>
        <dbReference type="Rhea" id="RHEA-COMP:14527"/>
        <dbReference type="Rhea" id="RHEA-COMP:17342"/>
        <dbReference type="ChEBI" id="CHEBI:33019"/>
        <dbReference type="ChEBI" id="CHEBI:61557"/>
        <dbReference type="ChEBI" id="CHEBI:140395"/>
        <dbReference type="EC" id="2.7.7.6"/>
    </reaction>
</comment>
<protein>
    <recommendedName>
        <fullName evidence="1">DNA-directed RNA polymerase subunit Rpo4</fullName>
        <ecNumber evidence="1">2.7.7.6</ecNumber>
    </recommendedName>
    <alternativeName>
        <fullName evidence="1">DNA-directed RNA polymerase subunit F</fullName>
    </alternativeName>
</protein>
<dbReference type="GO" id="GO:0006352">
    <property type="term" value="P:DNA-templated transcription initiation"/>
    <property type="evidence" value="ECO:0007669"/>
    <property type="project" value="InterPro"/>
</dbReference>
<dbReference type="Proteomes" id="UP000027981">
    <property type="component" value="Chromosome"/>
</dbReference>
<dbReference type="GO" id="GO:0000428">
    <property type="term" value="C:DNA-directed RNA polymerase complex"/>
    <property type="evidence" value="ECO:0007669"/>
    <property type="project" value="UniProtKB-KW"/>
</dbReference>
<organism evidence="2 3">
    <name type="scientific">Palaeococcus pacificus DY20341</name>
    <dbReference type="NCBI Taxonomy" id="1343739"/>
    <lineage>
        <taxon>Archaea</taxon>
        <taxon>Methanobacteriati</taxon>
        <taxon>Methanobacteriota</taxon>
        <taxon>Thermococci</taxon>
        <taxon>Thermococcales</taxon>
        <taxon>Thermococcaceae</taxon>
        <taxon>Palaeococcus</taxon>
    </lineage>
</organism>
<dbReference type="InterPro" id="IPR010924">
    <property type="entry name" value="Rpo4"/>
</dbReference>
<evidence type="ECO:0000313" key="3">
    <source>
        <dbReference type="Proteomes" id="UP000027981"/>
    </source>
</evidence>
<dbReference type="GeneID" id="24841832"/>
<dbReference type="AlphaFoldDB" id="A0A075LS68"/>
<comment type="subcellular location">
    <subcellularLocation>
        <location evidence="1">Cytoplasm</location>
    </subcellularLocation>
</comment>
<accession>A0A075LS68</accession>
<comment type="function">
    <text evidence="1">DNA-dependent RNA polymerase (RNAP) catalyzes the transcription of DNA into RNA using the four ribonucleoside triphosphates as substrates. This subunit is less well bound than the others.</text>
</comment>
<dbReference type="SUPFAM" id="SSF47819">
    <property type="entry name" value="HRDC-like"/>
    <property type="match status" value="1"/>
</dbReference>
<dbReference type="HAMAP" id="MF_00864">
    <property type="entry name" value="RNApol_arch_Rpo4"/>
    <property type="match status" value="1"/>
</dbReference>
<dbReference type="RefSeq" id="WP_048164716.1">
    <property type="nucleotide sequence ID" value="NZ_CP006019.1"/>
</dbReference>
<keyword evidence="1" id="KW-0804">Transcription</keyword>
<dbReference type="PANTHER" id="PTHR39646">
    <property type="entry name" value="RNA POLYMERASE RPB4"/>
    <property type="match status" value="1"/>
</dbReference>
<dbReference type="PIRSF" id="PIRSF005053">
    <property type="entry name" value="RNA_pol_F_arch"/>
    <property type="match status" value="1"/>
</dbReference>
<keyword evidence="1" id="KW-0548">Nucleotidyltransferase</keyword>
<dbReference type="Gene3D" id="1.10.150.80">
    <property type="entry name" value="HRDC domain"/>
    <property type="match status" value="1"/>
</dbReference>
<comment type="subunit">
    <text evidence="1">Part of the RNA polymerase complex. Forms a stalk with Rpo7 that extends from the main structure.</text>
</comment>
<dbReference type="Gene3D" id="6.10.140.10">
    <property type="match status" value="1"/>
</dbReference>
<sequence>MIGRKKINEKYLTIAEAQVILKKQLEEGLKINPEEPLNYEAKLSLEHTERFSKIEPEKADEAKQKLMEAFEWMDERIATKILDIMPEDYFDIRVIFAKEEYMPTKEEAEKIVEILAPYKKE</sequence>
<reference evidence="3" key="1">
    <citation type="submission" date="2013-06" db="EMBL/GenBank/DDBJ databases">
        <title>Complete Genome Sequence of Hyperthermophilic Palaeococcus pacificus DY20341T, Isolated from a Deep-Sea Hydrothermal Sediments.</title>
        <authorList>
            <person name="Zeng X."/>
            <person name="Shao Z."/>
        </authorList>
    </citation>
    <scope>NUCLEOTIDE SEQUENCE [LARGE SCALE GENOMIC DNA]</scope>
    <source>
        <strain evidence="3">DY20341</strain>
    </source>
</reference>
<dbReference type="EMBL" id="CP006019">
    <property type="protein sequence ID" value="AIF69124.1"/>
    <property type="molecule type" value="Genomic_DNA"/>
</dbReference>
<keyword evidence="1" id="KW-0240">DNA-directed RNA polymerase</keyword>
<dbReference type="InterPro" id="IPR044876">
    <property type="entry name" value="HRDC_dom_sf"/>
</dbReference>
<dbReference type="STRING" id="1343739.PAP_03520"/>
<keyword evidence="1" id="KW-0963">Cytoplasm</keyword>